<proteinExistence type="predicted"/>
<comment type="caution">
    <text evidence="2">The sequence shown here is derived from an EMBL/GenBank/DDBJ whole genome shotgun (WGS) entry which is preliminary data.</text>
</comment>
<feature type="chain" id="PRO_5015920573" evidence="1">
    <location>
        <begin position="21"/>
        <end position="283"/>
    </location>
</feature>
<keyword evidence="1" id="KW-0732">Signal</keyword>
<dbReference type="AlphaFoldDB" id="A0A2W7PY82"/>
<sequence>MKKLFLSLSAILSMATSLLAQEHIPTPQDYQNFKSTRTLVVMDINPMSDFNFKIKEVMANVWKLTEFEFIDQKEFESKRRDPSYSFLLTTTATFDADKTKARYTFLSLLMGKDVANVSNMPDLCSIPLSYKRVEDDSYYYKMDAFIRFIQDHVTLMTDNPKLIKANPLTYYNKNAGDLKNKTLYVVKEELSPDINTIAKIKKVYPNEVKIVSRDEIMEVIDSKDPNAVFFHKVGPEGTQYKARCYKIVIGAGDSKLYYFDWHMIDANKKRDWLLESDLKSMAK</sequence>
<feature type="signal peptide" evidence="1">
    <location>
        <begin position="1"/>
        <end position="20"/>
    </location>
</feature>
<evidence type="ECO:0000256" key="1">
    <source>
        <dbReference type="SAM" id="SignalP"/>
    </source>
</evidence>
<protein>
    <submittedName>
        <fullName evidence="2">Uncharacterized protein</fullName>
    </submittedName>
</protein>
<dbReference type="EMBL" id="QKZK01000019">
    <property type="protein sequence ID" value="PZX14519.1"/>
    <property type="molecule type" value="Genomic_DNA"/>
</dbReference>
<keyword evidence="3" id="KW-1185">Reference proteome</keyword>
<evidence type="ECO:0000313" key="3">
    <source>
        <dbReference type="Proteomes" id="UP000249239"/>
    </source>
</evidence>
<name>A0A2W7PY82_9BACT</name>
<accession>A0A2W7PY82</accession>
<dbReference type="Proteomes" id="UP000249239">
    <property type="component" value="Unassembled WGS sequence"/>
</dbReference>
<organism evidence="2 3">
    <name type="scientific">Breznakibacter xylanolyticus</name>
    <dbReference type="NCBI Taxonomy" id="990"/>
    <lineage>
        <taxon>Bacteria</taxon>
        <taxon>Pseudomonadati</taxon>
        <taxon>Bacteroidota</taxon>
        <taxon>Bacteroidia</taxon>
        <taxon>Marinilabiliales</taxon>
        <taxon>Marinilabiliaceae</taxon>
        <taxon>Breznakibacter</taxon>
    </lineage>
</organism>
<dbReference type="OrthoDB" id="1093741at2"/>
<dbReference type="RefSeq" id="WP_111446200.1">
    <property type="nucleotide sequence ID" value="NZ_QKZK01000019.1"/>
</dbReference>
<reference evidence="2 3" key="1">
    <citation type="submission" date="2018-06" db="EMBL/GenBank/DDBJ databases">
        <title>Genomic Encyclopedia of Archaeal and Bacterial Type Strains, Phase II (KMG-II): from individual species to whole genera.</title>
        <authorList>
            <person name="Goeker M."/>
        </authorList>
    </citation>
    <scope>NUCLEOTIDE SEQUENCE [LARGE SCALE GENOMIC DNA]</scope>
    <source>
        <strain evidence="2 3">DSM 6779</strain>
    </source>
</reference>
<evidence type="ECO:0000313" key="2">
    <source>
        <dbReference type="EMBL" id="PZX14519.1"/>
    </source>
</evidence>
<gene>
    <name evidence="2" type="ORF">LX69_02343</name>
</gene>